<comment type="catalytic activity">
    <reaction evidence="16">
        <text>L-tyrosyl-[protein] + ATP = O-phospho-L-tyrosyl-[protein] + ADP + H(+)</text>
        <dbReference type="Rhea" id="RHEA:10596"/>
        <dbReference type="Rhea" id="RHEA-COMP:10136"/>
        <dbReference type="Rhea" id="RHEA-COMP:20101"/>
        <dbReference type="ChEBI" id="CHEBI:15378"/>
        <dbReference type="ChEBI" id="CHEBI:30616"/>
        <dbReference type="ChEBI" id="CHEBI:46858"/>
        <dbReference type="ChEBI" id="CHEBI:61978"/>
        <dbReference type="ChEBI" id="CHEBI:456216"/>
        <dbReference type="EC" id="2.7.10.2"/>
    </reaction>
</comment>
<comment type="similarity">
    <text evidence="4">Belongs to the etk/wzc family.</text>
</comment>
<dbReference type="CDD" id="cd05387">
    <property type="entry name" value="BY-kinase"/>
    <property type="match status" value="1"/>
</dbReference>
<evidence type="ECO:0000256" key="17">
    <source>
        <dbReference type="SAM" id="MobiDB-lite"/>
    </source>
</evidence>
<evidence type="ECO:0000256" key="11">
    <source>
        <dbReference type="ARBA" id="ARBA00022777"/>
    </source>
</evidence>
<accession>A0ABT9NNY7</accession>
<dbReference type="GO" id="GO:0004714">
    <property type="term" value="F:transmembrane receptor protein tyrosine kinase activity"/>
    <property type="evidence" value="ECO:0007669"/>
    <property type="project" value="UniProtKB-EC"/>
</dbReference>
<sequence length="476" mass="50900">MELRDYLRIMRRRWKSIVAVFVLCVAAAALLTFQATPQYSSTARLFVSTMPSDTNEAYQGSLFASQRVTSYADLVNGRELTERVADRLGVADDENSLASQVTARAVPDTVILELSVTDPRPSQAQEIAQAYADELVDFVDELETPAGRDSAPIKVSIVDSASYNSSPVSPQPVRNLGLGVVLGLLLGFGLAVVRELLDTTVKTVDDIADSTEAPVMATIAFDSQATKRPLVTDLDSHAPRVEAFRVLRTNMQFVDVDGGNKIFVVSSSVPTEGKTTTAVNLALTLAAAGQKVLLVDGDLRRPRVADILGLEKAVGLTTVLLGRISINEAIQPDSHGGLDVLTSGAVPPNPSELLQSHAMRDVLTDLRAAYDIVIIDAPPLLPVTDAALLGSQSDGVLLVVRHGRTTRDQLGHAVERLENVDAKAIGVVMNMIPVRRGGSSYYGYGYGYGYGYAPDSATAPKDGGRRKRKAEKGVDA</sequence>
<keyword evidence="8 20" id="KW-0808">Transferase</keyword>
<feature type="domain" description="Polysaccharide chain length determinant N-terminal" evidence="18">
    <location>
        <begin position="2"/>
        <end position="87"/>
    </location>
</feature>
<keyword evidence="20" id="KW-0675">Receptor</keyword>
<dbReference type="Pfam" id="PF02706">
    <property type="entry name" value="Wzz"/>
    <property type="match status" value="1"/>
</dbReference>
<keyword evidence="9" id="KW-0812">Transmembrane</keyword>
<dbReference type="PANTHER" id="PTHR32309">
    <property type="entry name" value="TYROSINE-PROTEIN KINASE"/>
    <property type="match status" value="1"/>
</dbReference>
<comment type="caution">
    <text evidence="20">The sequence shown here is derived from an EMBL/GenBank/DDBJ whole genome shotgun (WGS) entry which is preliminary data.</text>
</comment>
<feature type="domain" description="AAA" evidence="19">
    <location>
        <begin position="273"/>
        <end position="406"/>
    </location>
</feature>
<keyword evidence="21" id="KW-1185">Reference proteome</keyword>
<dbReference type="InterPro" id="IPR027417">
    <property type="entry name" value="P-loop_NTPase"/>
</dbReference>
<comment type="similarity">
    <text evidence="3">Belongs to the CpsD/CapB family.</text>
</comment>
<keyword evidence="15 20" id="KW-0829">Tyrosine-protein kinase</keyword>
<feature type="region of interest" description="Disordered" evidence="17">
    <location>
        <begin position="454"/>
        <end position="476"/>
    </location>
</feature>
<dbReference type="InterPro" id="IPR025669">
    <property type="entry name" value="AAA_dom"/>
</dbReference>
<dbReference type="InterPro" id="IPR005702">
    <property type="entry name" value="Wzc-like_C"/>
</dbReference>
<dbReference type="InterPro" id="IPR050445">
    <property type="entry name" value="Bact_polysacc_biosynth/exp"/>
</dbReference>
<keyword evidence="7" id="KW-0997">Cell inner membrane</keyword>
<evidence type="ECO:0000256" key="8">
    <source>
        <dbReference type="ARBA" id="ARBA00022679"/>
    </source>
</evidence>
<evidence type="ECO:0000256" key="14">
    <source>
        <dbReference type="ARBA" id="ARBA00023136"/>
    </source>
</evidence>
<dbReference type="PANTHER" id="PTHR32309:SF13">
    <property type="entry name" value="FERRIC ENTEROBACTIN TRANSPORT PROTEIN FEPE"/>
    <property type="match status" value="1"/>
</dbReference>
<evidence type="ECO:0000256" key="1">
    <source>
        <dbReference type="ARBA" id="ARBA00004429"/>
    </source>
</evidence>
<evidence type="ECO:0000256" key="2">
    <source>
        <dbReference type="ARBA" id="ARBA00006683"/>
    </source>
</evidence>
<evidence type="ECO:0000256" key="7">
    <source>
        <dbReference type="ARBA" id="ARBA00022519"/>
    </source>
</evidence>
<dbReference type="Pfam" id="PF13614">
    <property type="entry name" value="AAA_31"/>
    <property type="match status" value="1"/>
</dbReference>
<evidence type="ECO:0000259" key="18">
    <source>
        <dbReference type="Pfam" id="PF02706"/>
    </source>
</evidence>
<evidence type="ECO:0000313" key="21">
    <source>
        <dbReference type="Proteomes" id="UP001240447"/>
    </source>
</evidence>
<evidence type="ECO:0000256" key="12">
    <source>
        <dbReference type="ARBA" id="ARBA00022840"/>
    </source>
</evidence>
<name>A0ABT9NNY7_9ACTN</name>
<dbReference type="Gene3D" id="3.40.50.300">
    <property type="entry name" value="P-loop containing nucleotide triphosphate hydrolases"/>
    <property type="match status" value="1"/>
</dbReference>
<evidence type="ECO:0000256" key="5">
    <source>
        <dbReference type="ARBA" id="ARBA00011903"/>
    </source>
</evidence>
<dbReference type="EMBL" id="JAUSQM010000001">
    <property type="protein sequence ID" value="MDP9821790.1"/>
    <property type="molecule type" value="Genomic_DNA"/>
</dbReference>
<evidence type="ECO:0000256" key="13">
    <source>
        <dbReference type="ARBA" id="ARBA00022989"/>
    </source>
</evidence>
<dbReference type="SUPFAM" id="SSF52540">
    <property type="entry name" value="P-loop containing nucleoside triphosphate hydrolases"/>
    <property type="match status" value="1"/>
</dbReference>
<dbReference type="Proteomes" id="UP001240447">
    <property type="component" value="Unassembled WGS sequence"/>
</dbReference>
<comment type="subcellular location">
    <subcellularLocation>
        <location evidence="1">Cell inner membrane</location>
        <topology evidence="1">Multi-pass membrane protein</topology>
    </subcellularLocation>
</comment>
<dbReference type="NCBIfam" id="TIGR01007">
    <property type="entry name" value="eps_fam"/>
    <property type="match status" value="1"/>
</dbReference>
<keyword evidence="10" id="KW-0547">Nucleotide-binding</keyword>
<evidence type="ECO:0000256" key="6">
    <source>
        <dbReference type="ARBA" id="ARBA00022475"/>
    </source>
</evidence>
<evidence type="ECO:0000256" key="16">
    <source>
        <dbReference type="ARBA" id="ARBA00051245"/>
    </source>
</evidence>
<gene>
    <name evidence="20" type="ORF">J2S59_001599</name>
</gene>
<evidence type="ECO:0000259" key="19">
    <source>
        <dbReference type="Pfam" id="PF13614"/>
    </source>
</evidence>
<proteinExistence type="inferred from homology"/>
<dbReference type="InterPro" id="IPR003856">
    <property type="entry name" value="LPS_length_determ_N"/>
</dbReference>
<keyword evidence="11 20" id="KW-0418">Kinase</keyword>
<evidence type="ECO:0000256" key="3">
    <source>
        <dbReference type="ARBA" id="ARBA00007316"/>
    </source>
</evidence>
<evidence type="ECO:0000256" key="15">
    <source>
        <dbReference type="ARBA" id="ARBA00023137"/>
    </source>
</evidence>
<evidence type="ECO:0000256" key="10">
    <source>
        <dbReference type="ARBA" id="ARBA00022741"/>
    </source>
</evidence>
<organism evidence="20 21">
    <name type="scientific">Nocardioides massiliensis</name>
    <dbReference type="NCBI Taxonomy" id="1325935"/>
    <lineage>
        <taxon>Bacteria</taxon>
        <taxon>Bacillati</taxon>
        <taxon>Actinomycetota</taxon>
        <taxon>Actinomycetes</taxon>
        <taxon>Propionibacteriales</taxon>
        <taxon>Nocardioidaceae</taxon>
        <taxon>Nocardioides</taxon>
    </lineage>
</organism>
<evidence type="ECO:0000256" key="4">
    <source>
        <dbReference type="ARBA" id="ARBA00008883"/>
    </source>
</evidence>
<keyword evidence="14" id="KW-0472">Membrane</keyword>
<keyword evidence="6" id="KW-1003">Cell membrane</keyword>
<keyword evidence="12" id="KW-0067">ATP-binding</keyword>
<dbReference type="EC" id="2.7.10.2" evidence="5"/>
<evidence type="ECO:0000313" key="20">
    <source>
        <dbReference type="EMBL" id="MDP9821790.1"/>
    </source>
</evidence>
<comment type="similarity">
    <text evidence="2">Belongs to the CpsC/CapA family.</text>
</comment>
<dbReference type="RefSeq" id="WP_068117859.1">
    <property type="nucleotide sequence ID" value="NZ_CCXJ01000108.1"/>
</dbReference>
<protein>
    <recommendedName>
        <fullName evidence="5">non-specific protein-tyrosine kinase</fullName>
        <ecNumber evidence="5">2.7.10.2</ecNumber>
    </recommendedName>
</protein>
<keyword evidence="13" id="KW-1133">Transmembrane helix</keyword>
<evidence type="ECO:0000256" key="9">
    <source>
        <dbReference type="ARBA" id="ARBA00022692"/>
    </source>
</evidence>
<reference evidence="20 21" key="1">
    <citation type="submission" date="2023-07" db="EMBL/GenBank/DDBJ databases">
        <title>Sequencing the genomes of 1000 actinobacteria strains.</title>
        <authorList>
            <person name="Klenk H.-P."/>
        </authorList>
    </citation>
    <scope>NUCLEOTIDE SEQUENCE [LARGE SCALE GENOMIC DNA]</scope>
    <source>
        <strain evidence="20 21">GD13</strain>
    </source>
</reference>